<keyword evidence="5" id="KW-1185">Reference proteome</keyword>
<dbReference type="AlphaFoldDB" id="A0A7M7SU91"/>
<feature type="transmembrane region" description="Helical" evidence="3">
    <location>
        <begin position="79"/>
        <end position="103"/>
    </location>
</feature>
<dbReference type="KEGG" id="spu:752769"/>
<dbReference type="OMA" id="RCDEFGN"/>
<dbReference type="PANTHER" id="PTHR21562">
    <property type="entry name" value="NOTUM-RELATED"/>
    <property type="match status" value="1"/>
</dbReference>
<accession>A0A7M7SU91</accession>
<dbReference type="EnsemblMetazoa" id="XM_030975965">
    <property type="protein sequence ID" value="XP_030831825"/>
    <property type="gene ID" value="LOC752769"/>
</dbReference>
<dbReference type="Proteomes" id="UP000007110">
    <property type="component" value="Unassembled WGS sequence"/>
</dbReference>
<organism evidence="4 5">
    <name type="scientific">Strongylocentrotus purpuratus</name>
    <name type="common">Purple sea urchin</name>
    <dbReference type="NCBI Taxonomy" id="7668"/>
    <lineage>
        <taxon>Eukaryota</taxon>
        <taxon>Metazoa</taxon>
        <taxon>Echinodermata</taxon>
        <taxon>Eleutherozoa</taxon>
        <taxon>Echinozoa</taxon>
        <taxon>Echinoidea</taxon>
        <taxon>Euechinoidea</taxon>
        <taxon>Echinacea</taxon>
        <taxon>Camarodonta</taxon>
        <taxon>Echinidea</taxon>
        <taxon>Strongylocentrotidae</taxon>
        <taxon>Strongylocentrotus</taxon>
    </lineage>
</organism>
<dbReference type="Pfam" id="PF03283">
    <property type="entry name" value="PAE"/>
    <property type="match status" value="1"/>
</dbReference>
<evidence type="ECO:0000256" key="3">
    <source>
        <dbReference type="SAM" id="Phobius"/>
    </source>
</evidence>
<dbReference type="GO" id="GO:0016787">
    <property type="term" value="F:hydrolase activity"/>
    <property type="evidence" value="ECO:0007669"/>
    <property type="project" value="InterPro"/>
</dbReference>
<comment type="similarity">
    <text evidence="1">Belongs to the pectinacetylesterase family. Notum subfamily.</text>
</comment>
<proteinExistence type="inferred from homology"/>
<evidence type="ECO:0008006" key="6">
    <source>
        <dbReference type="Google" id="ProtNLM"/>
    </source>
</evidence>
<dbReference type="PANTHER" id="PTHR21562:SF67">
    <property type="entry name" value="PECTIN ACETYLESTERASE"/>
    <property type="match status" value="1"/>
</dbReference>
<sequence length="565" mass="61833">MSSMMDYEYHDYEDEYTPLDGSGDRRRTFKKKKTSPGPSKRTSRLPPPSETTYRGKNYGPNSYQQRGCCACLCRIFSCWTLVVVLATLWTTWLTLWLVSTYLLGPTMPSSSLGSGGGVGGGGGGADGVAQVVKIPYEVASKAGAFCLDGSAPAFYMRKGANSGLHSWILHLPDGQWCYNATNCYQRSLTPLGSSSSIPAVIPTPGLLSSDPEVNPDFHNWNVVQFHYCDGASFSSDSPMALSISDEGVIYQRGSLVLESIINYLLNTTEMGAAERIILSGTGSGGLGVFYQADHVKTLLPPTSTYHALADSAFYIDTYNRSAYMHIRIQFQRLFNLHHMLESLDSDCVQTQVLADPGSAWTCMFPEYATKYIQTPLFITNSKYDPWSIWNILSMRCHPQDCPELKPLMERFGADVSSKIQAARMADVDGVFVTSCYTSDLIGHGWDHVALEGTDVVVRDAFAAWYLRLTSEDHGEQKRSAGRERAVGATAALTTAAAAPDSALDVTVAASPASPSEYWFIDCASSMMCNTECDWSRDLFKMVADKLQAMDDFVIPVGPNAAPSQK</sequence>
<reference evidence="5" key="1">
    <citation type="submission" date="2015-02" db="EMBL/GenBank/DDBJ databases">
        <title>Genome sequencing for Strongylocentrotus purpuratus.</title>
        <authorList>
            <person name="Murali S."/>
            <person name="Liu Y."/>
            <person name="Vee V."/>
            <person name="English A."/>
            <person name="Wang M."/>
            <person name="Skinner E."/>
            <person name="Han Y."/>
            <person name="Muzny D.M."/>
            <person name="Worley K.C."/>
            <person name="Gibbs R.A."/>
        </authorList>
    </citation>
    <scope>NUCLEOTIDE SEQUENCE</scope>
</reference>
<dbReference type="InParanoid" id="A0A7M7SU91"/>
<reference evidence="4" key="2">
    <citation type="submission" date="2021-01" db="UniProtKB">
        <authorList>
            <consortium name="EnsemblMetazoa"/>
        </authorList>
    </citation>
    <scope>IDENTIFICATION</scope>
</reference>
<dbReference type="RefSeq" id="XP_030831824.1">
    <property type="nucleotide sequence ID" value="XM_030975964.1"/>
</dbReference>
<protein>
    <recommendedName>
        <fullName evidence="6">Pectin acetylesterase</fullName>
    </recommendedName>
</protein>
<keyword evidence="3" id="KW-0812">Transmembrane</keyword>
<name>A0A7M7SU91_STRPU</name>
<dbReference type="GeneID" id="752769"/>
<feature type="region of interest" description="Disordered" evidence="2">
    <location>
        <begin position="14"/>
        <end position="57"/>
    </location>
</feature>
<keyword evidence="3" id="KW-1133">Transmembrane helix</keyword>
<evidence type="ECO:0000313" key="4">
    <source>
        <dbReference type="EnsemblMetazoa" id="XP_030831825"/>
    </source>
</evidence>
<dbReference type="RefSeq" id="XP_030831825.1">
    <property type="nucleotide sequence ID" value="XM_030975965.1"/>
</dbReference>
<evidence type="ECO:0000256" key="1">
    <source>
        <dbReference type="ARBA" id="ARBA00010213"/>
    </source>
</evidence>
<keyword evidence="3" id="KW-0472">Membrane</keyword>
<evidence type="ECO:0000256" key="2">
    <source>
        <dbReference type="SAM" id="MobiDB-lite"/>
    </source>
</evidence>
<dbReference type="InterPro" id="IPR004963">
    <property type="entry name" value="PAE/NOTUM"/>
</dbReference>
<evidence type="ECO:0000313" key="5">
    <source>
        <dbReference type="Proteomes" id="UP000007110"/>
    </source>
</evidence>
<dbReference type="EnsemblMetazoa" id="XM_030975964">
    <property type="protein sequence ID" value="XP_030831824"/>
    <property type="gene ID" value="LOC752769"/>
</dbReference>
<dbReference type="OrthoDB" id="2015280at2759"/>